<keyword evidence="6" id="KW-0732">Signal</keyword>
<feature type="region of interest" description="Disordered" evidence="5">
    <location>
        <begin position="426"/>
        <end position="474"/>
    </location>
</feature>
<evidence type="ECO:0000256" key="2">
    <source>
        <dbReference type="ARBA" id="ARBA00022723"/>
    </source>
</evidence>
<dbReference type="EC" id="3.1.6.1" evidence="8"/>
<keyword evidence="9" id="KW-1185">Reference proteome</keyword>
<feature type="domain" description="Sulfatase N-terminal" evidence="7">
    <location>
        <begin position="22"/>
        <end position="123"/>
    </location>
</feature>
<gene>
    <name evidence="8" type="ORF">Poly21_38080</name>
</gene>
<organism evidence="8 9">
    <name type="scientific">Allorhodopirellula heiligendammensis</name>
    <dbReference type="NCBI Taxonomy" id="2714739"/>
    <lineage>
        <taxon>Bacteria</taxon>
        <taxon>Pseudomonadati</taxon>
        <taxon>Planctomycetota</taxon>
        <taxon>Planctomycetia</taxon>
        <taxon>Pirellulales</taxon>
        <taxon>Pirellulaceae</taxon>
        <taxon>Allorhodopirellula</taxon>
    </lineage>
</organism>
<comment type="similarity">
    <text evidence="1">Belongs to the sulfatase family.</text>
</comment>
<dbReference type="CDD" id="cd16027">
    <property type="entry name" value="SGSH"/>
    <property type="match status" value="1"/>
</dbReference>
<evidence type="ECO:0000259" key="7">
    <source>
        <dbReference type="Pfam" id="PF00884"/>
    </source>
</evidence>
<accession>A0A5C6BWH0</accession>
<evidence type="ECO:0000256" key="1">
    <source>
        <dbReference type="ARBA" id="ARBA00008779"/>
    </source>
</evidence>
<keyword evidence="2" id="KW-0479">Metal-binding</keyword>
<reference evidence="8 9" key="1">
    <citation type="journal article" date="2020" name="Antonie Van Leeuwenhoek">
        <title>Rhodopirellula heiligendammensis sp. nov., Rhodopirellula pilleata sp. nov., and Rhodopirellula solitaria sp. nov. isolated from natural or artificial marine surfaces in Northern Germany and California, USA, and emended description of the genus Rhodopirellula.</title>
        <authorList>
            <person name="Kallscheuer N."/>
            <person name="Wiegand S."/>
            <person name="Jogler M."/>
            <person name="Boedeker C."/>
            <person name="Peeters S.H."/>
            <person name="Rast P."/>
            <person name="Heuer A."/>
            <person name="Jetten M.S.M."/>
            <person name="Rohde M."/>
            <person name="Jogler C."/>
        </authorList>
    </citation>
    <scope>NUCLEOTIDE SEQUENCE [LARGE SCALE GENOMIC DNA]</scope>
    <source>
        <strain evidence="8 9">Poly21</strain>
    </source>
</reference>
<proteinExistence type="inferred from homology"/>
<evidence type="ECO:0000256" key="3">
    <source>
        <dbReference type="ARBA" id="ARBA00022801"/>
    </source>
</evidence>
<evidence type="ECO:0000256" key="5">
    <source>
        <dbReference type="SAM" id="MobiDB-lite"/>
    </source>
</evidence>
<dbReference type="GO" id="GO:0004065">
    <property type="term" value="F:arylsulfatase activity"/>
    <property type="evidence" value="ECO:0007669"/>
    <property type="project" value="UniProtKB-EC"/>
</dbReference>
<dbReference type="Proteomes" id="UP000319908">
    <property type="component" value="Unassembled WGS sequence"/>
</dbReference>
<dbReference type="PANTHER" id="PTHR42693">
    <property type="entry name" value="ARYLSULFATASE FAMILY MEMBER"/>
    <property type="match status" value="1"/>
</dbReference>
<feature type="signal peptide" evidence="6">
    <location>
        <begin position="1"/>
        <end position="18"/>
    </location>
</feature>
<keyword evidence="4" id="KW-0106">Calcium</keyword>
<dbReference type="InterPro" id="IPR017850">
    <property type="entry name" value="Alkaline_phosphatase_core_sf"/>
</dbReference>
<evidence type="ECO:0000313" key="8">
    <source>
        <dbReference type="EMBL" id="TWU16603.1"/>
    </source>
</evidence>
<evidence type="ECO:0000256" key="6">
    <source>
        <dbReference type="SAM" id="SignalP"/>
    </source>
</evidence>
<keyword evidence="3 8" id="KW-0378">Hydrolase</keyword>
<dbReference type="InterPro" id="IPR024607">
    <property type="entry name" value="Sulfatase_CS"/>
</dbReference>
<dbReference type="EMBL" id="SJPU01000002">
    <property type="protein sequence ID" value="TWU16603.1"/>
    <property type="molecule type" value="Genomic_DNA"/>
</dbReference>
<protein>
    <submittedName>
        <fullName evidence="8">Arylsulfatase</fullName>
        <ecNumber evidence="8">3.1.6.1</ecNumber>
    </submittedName>
</protein>
<dbReference type="Gene3D" id="3.40.720.10">
    <property type="entry name" value="Alkaline Phosphatase, subunit A"/>
    <property type="match status" value="1"/>
</dbReference>
<dbReference type="PROSITE" id="PS00523">
    <property type="entry name" value="SULFATASE_1"/>
    <property type="match status" value="1"/>
</dbReference>
<dbReference type="OrthoDB" id="9762324at2"/>
<dbReference type="InterPro" id="IPR050738">
    <property type="entry name" value="Sulfatase"/>
</dbReference>
<dbReference type="PROSITE" id="PS51257">
    <property type="entry name" value="PROKAR_LIPOPROTEIN"/>
    <property type="match status" value="1"/>
</dbReference>
<name>A0A5C6BWH0_9BACT</name>
<evidence type="ECO:0000313" key="9">
    <source>
        <dbReference type="Proteomes" id="UP000319908"/>
    </source>
</evidence>
<evidence type="ECO:0000256" key="4">
    <source>
        <dbReference type="ARBA" id="ARBA00022837"/>
    </source>
</evidence>
<dbReference type="AlphaFoldDB" id="A0A5C6BWH0"/>
<sequence length="474" mass="52979">MRFLCLVALSLVASCLDADTRPNFVFFITDDISPDDLSVYGNTHVHTPHLEQIAARGLVFENAYLTISSCSPSRCSIITGRYPHNTGAPELHQSLPADQHTFVQSLQKAGYYTMLSGKNHMGNPKALGFDVSSDSHPAGAEKWVQNLRDRPRDQPFFAWFASHDAHRDFAFNDKAPQYEPSELDVPPMMFDGPGTRQELAGFYHEVSRTDHYAGELMKELQRQGIADNTYFVYCSDNGRPFPRCKTYLFESGIKTPLIISGPNVTTGRTDSLVSSIDFSATFLELAGVEKPESEQGVSIVPVLSDTSAVVREVAFSERNWHVFQNHQRAVRTGDWLYIWNAWPERYSVSGESASFQFTAVKELWEAAEAGKLTDAQALLTIKPQPAEMLFNVRSDPHQFHNLANSPESFSTLQRMRGLLHRWQEQTGDSVPENPTVDRQGLHESLSGKIQRGDLPGQDREATKISAPGPITISR</sequence>
<dbReference type="RefSeq" id="WP_146408218.1">
    <property type="nucleotide sequence ID" value="NZ_SJPU01000002.1"/>
</dbReference>
<dbReference type="GO" id="GO:0046872">
    <property type="term" value="F:metal ion binding"/>
    <property type="evidence" value="ECO:0007669"/>
    <property type="project" value="UniProtKB-KW"/>
</dbReference>
<dbReference type="Pfam" id="PF00884">
    <property type="entry name" value="Sulfatase"/>
    <property type="match status" value="2"/>
</dbReference>
<feature type="domain" description="Sulfatase N-terminal" evidence="7">
    <location>
        <begin position="141"/>
        <end position="288"/>
    </location>
</feature>
<dbReference type="SUPFAM" id="SSF53649">
    <property type="entry name" value="Alkaline phosphatase-like"/>
    <property type="match status" value="1"/>
</dbReference>
<dbReference type="InterPro" id="IPR000917">
    <property type="entry name" value="Sulfatase_N"/>
</dbReference>
<feature type="chain" id="PRO_5022915542" evidence="6">
    <location>
        <begin position="19"/>
        <end position="474"/>
    </location>
</feature>
<dbReference type="PANTHER" id="PTHR42693:SF53">
    <property type="entry name" value="ENDO-4-O-SULFATASE"/>
    <property type="match status" value="1"/>
</dbReference>
<comment type="caution">
    <text evidence="8">The sequence shown here is derived from an EMBL/GenBank/DDBJ whole genome shotgun (WGS) entry which is preliminary data.</text>
</comment>